<dbReference type="EMBL" id="BMAO01037665">
    <property type="protein sequence ID" value="GFR19314.1"/>
    <property type="molecule type" value="Genomic_DNA"/>
</dbReference>
<dbReference type="EC" id="5.6.2.3" evidence="1"/>
<dbReference type="OrthoDB" id="6436364at2759"/>
<dbReference type="GO" id="GO:0000723">
    <property type="term" value="P:telomere maintenance"/>
    <property type="evidence" value="ECO:0007669"/>
    <property type="project" value="InterPro"/>
</dbReference>
<dbReference type="Pfam" id="PF05970">
    <property type="entry name" value="PIF1"/>
    <property type="match status" value="1"/>
</dbReference>
<dbReference type="SUPFAM" id="SSF52540">
    <property type="entry name" value="P-loop containing nucleoside triphosphate hydrolases"/>
    <property type="match status" value="1"/>
</dbReference>
<comment type="similarity">
    <text evidence="1">Belongs to the helicase family.</text>
</comment>
<keyword evidence="1" id="KW-0547">Nucleotide-binding</keyword>
<comment type="caution">
    <text evidence="3">The sequence shown here is derived from an EMBL/GenBank/DDBJ whole genome shotgun (WGS) entry which is preliminary data.</text>
</comment>
<evidence type="ECO:0000313" key="4">
    <source>
        <dbReference type="Proteomes" id="UP000887116"/>
    </source>
</evidence>
<dbReference type="InterPro" id="IPR027417">
    <property type="entry name" value="P-loop_NTPase"/>
</dbReference>
<gene>
    <name evidence="3" type="primary">ANCDUO_22754</name>
    <name evidence="3" type="ORF">TNCT_460921</name>
</gene>
<keyword evidence="4" id="KW-1185">Reference proteome</keyword>
<keyword evidence="1" id="KW-0227">DNA damage</keyword>
<keyword evidence="1 3" id="KW-0347">Helicase</keyword>
<accession>A0A8X6LTF5</accession>
<dbReference type="AlphaFoldDB" id="A0A8X6LTF5"/>
<evidence type="ECO:0000313" key="3">
    <source>
        <dbReference type="EMBL" id="GFR19314.1"/>
    </source>
</evidence>
<evidence type="ECO:0000259" key="2">
    <source>
        <dbReference type="Pfam" id="PF05970"/>
    </source>
</evidence>
<protein>
    <recommendedName>
        <fullName evidence="1">ATP-dependent DNA helicase</fullName>
        <ecNumber evidence="1">5.6.2.3</ecNumber>
    </recommendedName>
</protein>
<comment type="cofactor">
    <cofactor evidence="1">
        <name>Mg(2+)</name>
        <dbReference type="ChEBI" id="CHEBI:18420"/>
    </cofactor>
</comment>
<dbReference type="GO" id="GO:0005524">
    <property type="term" value="F:ATP binding"/>
    <property type="evidence" value="ECO:0007669"/>
    <property type="project" value="UniProtKB-KW"/>
</dbReference>
<dbReference type="Proteomes" id="UP000887116">
    <property type="component" value="Unassembled WGS sequence"/>
</dbReference>
<keyword evidence="1" id="KW-0067">ATP-binding</keyword>
<dbReference type="GO" id="GO:0006281">
    <property type="term" value="P:DNA repair"/>
    <property type="evidence" value="ECO:0007669"/>
    <property type="project" value="UniProtKB-KW"/>
</dbReference>
<feature type="non-terminal residue" evidence="3">
    <location>
        <position position="1"/>
    </location>
</feature>
<dbReference type="PANTHER" id="PTHR10492:SF57">
    <property type="entry name" value="ATP-DEPENDENT DNA HELICASE"/>
    <property type="match status" value="1"/>
</dbReference>
<proteinExistence type="inferred from homology"/>
<keyword evidence="1" id="KW-0234">DNA repair</keyword>
<dbReference type="PANTHER" id="PTHR10492">
    <property type="match status" value="1"/>
</dbReference>
<keyword evidence="1" id="KW-0378">Hydrolase</keyword>
<dbReference type="InterPro" id="IPR010285">
    <property type="entry name" value="DNA_helicase_pif1-like_DEAD"/>
</dbReference>
<reference evidence="3" key="1">
    <citation type="submission" date="2020-07" db="EMBL/GenBank/DDBJ databases">
        <title>Multicomponent nature underlies the extraordinary mechanical properties of spider dragline silk.</title>
        <authorList>
            <person name="Kono N."/>
            <person name="Nakamura H."/>
            <person name="Mori M."/>
            <person name="Yoshida Y."/>
            <person name="Ohtoshi R."/>
            <person name="Malay A.D."/>
            <person name="Moran D.A.P."/>
            <person name="Tomita M."/>
            <person name="Numata K."/>
            <person name="Arakawa K."/>
        </authorList>
    </citation>
    <scope>NUCLEOTIDE SEQUENCE</scope>
</reference>
<comment type="catalytic activity">
    <reaction evidence="1">
        <text>ATP + H2O = ADP + phosphate + H(+)</text>
        <dbReference type="Rhea" id="RHEA:13065"/>
        <dbReference type="ChEBI" id="CHEBI:15377"/>
        <dbReference type="ChEBI" id="CHEBI:15378"/>
        <dbReference type="ChEBI" id="CHEBI:30616"/>
        <dbReference type="ChEBI" id="CHEBI:43474"/>
        <dbReference type="ChEBI" id="CHEBI:456216"/>
        <dbReference type="EC" id="5.6.2.3"/>
    </reaction>
</comment>
<keyword evidence="1" id="KW-0233">DNA recombination</keyword>
<dbReference type="GO" id="GO:0006310">
    <property type="term" value="P:DNA recombination"/>
    <property type="evidence" value="ECO:0007669"/>
    <property type="project" value="UniProtKB-KW"/>
</dbReference>
<dbReference type="GO" id="GO:0043139">
    <property type="term" value="F:5'-3' DNA helicase activity"/>
    <property type="evidence" value="ECO:0007669"/>
    <property type="project" value="UniProtKB-EC"/>
</dbReference>
<evidence type="ECO:0000256" key="1">
    <source>
        <dbReference type="RuleBase" id="RU363044"/>
    </source>
</evidence>
<name>A0A8X6LTF5_TRICU</name>
<sequence length="338" mass="38316">MQQETSDRNAVMHIDEVAQYQAGRYISSNEAIWRILSFPIHERSPAVIHLAVHLENGQRVYFTASNVQQRALNPPATTLTAFFHLCQNDAFAKTLLYSDVPTYYTWNASRKVFERRKRAIANKVLNQLGMPSPTRSAAASFDVELRREQNYNIMDLSSYVSSNIPKLTLEQKGIYDKIMQTINSGNGKIFFLDAPGGTGDFRQTLPVIPRSTPADEINASLKRSALWQHVKTLKLIKNMRVQLQNDRSAEIFSNQLLDIGNGKVPVDLTSGKISLPHNFCNLVTSKGELVERVFPDIQTNFKNPNWLSERAILAAKNKDVYQLNNVIQSRIQNETVTY</sequence>
<organism evidence="3 4">
    <name type="scientific">Trichonephila clavata</name>
    <name type="common">Joro spider</name>
    <name type="synonym">Nephila clavata</name>
    <dbReference type="NCBI Taxonomy" id="2740835"/>
    <lineage>
        <taxon>Eukaryota</taxon>
        <taxon>Metazoa</taxon>
        <taxon>Ecdysozoa</taxon>
        <taxon>Arthropoda</taxon>
        <taxon>Chelicerata</taxon>
        <taxon>Arachnida</taxon>
        <taxon>Araneae</taxon>
        <taxon>Araneomorphae</taxon>
        <taxon>Entelegynae</taxon>
        <taxon>Araneoidea</taxon>
        <taxon>Nephilidae</taxon>
        <taxon>Trichonephila</taxon>
    </lineage>
</organism>
<dbReference type="GO" id="GO:0016787">
    <property type="term" value="F:hydrolase activity"/>
    <property type="evidence" value="ECO:0007669"/>
    <property type="project" value="UniProtKB-KW"/>
</dbReference>
<feature type="domain" description="DNA helicase Pif1-like DEAD-box helicase" evidence="2">
    <location>
        <begin position="199"/>
        <end position="265"/>
    </location>
</feature>